<dbReference type="GO" id="GO:0044550">
    <property type="term" value="P:secondary metabolite biosynthetic process"/>
    <property type="evidence" value="ECO:0007669"/>
    <property type="project" value="TreeGrafter"/>
</dbReference>
<protein>
    <submittedName>
        <fullName evidence="5">Non-ribosomal peptide synthetase component F/acyl carrier protein</fullName>
    </submittedName>
</protein>
<organism evidence="5 6">
    <name type="scientific">Actinoplanes campanulatus</name>
    <dbReference type="NCBI Taxonomy" id="113559"/>
    <lineage>
        <taxon>Bacteria</taxon>
        <taxon>Bacillati</taxon>
        <taxon>Actinomycetota</taxon>
        <taxon>Actinomycetes</taxon>
        <taxon>Micromonosporales</taxon>
        <taxon>Micromonosporaceae</taxon>
        <taxon>Actinoplanes</taxon>
    </lineage>
</organism>
<dbReference type="Proteomes" id="UP000590749">
    <property type="component" value="Unassembled WGS sequence"/>
</dbReference>
<evidence type="ECO:0000313" key="6">
    <source>
        <dbReference type="Proteomes" id="UP000590749"/>
    </source>
</evidence>
<evidence type="ECO:0000256" key="3">
    <source>
        <dbReference type="ARBA" id="ARBA00022553"/>
    </source>
</evidence>
<dbReference type="InterPro" id="IPR029058">
    <property type="entry name" value="AB_hydrolase_fold"/>
</dbReference>
<evidence type="ECO:0000313" key="5">
    <source>
        <dbReference type="EMBL" id="MBB3101631.1"/>
    </source>
</evidence>
<dbReference type="PANTHER" id="PTHR45527:SF1">
    <property type="entry name" value="FATTY ACID SYNTHASE"/>
    <property type="match status" value="1"/>
</dbReference>
<dbReference type="SUPFAM" id="SSF56801">
    <property type="entry name" value="Acetyl-CoA synthetase-like"/>
    <property type="match status" value="2"/>
</dbReference>
<dbReference type="InterPro" id="IPR006162">
    <property type="entry name" value="Ppantetheine_attach_site"/>
</dbReference>
<feature type="non-terminal residue" evidence="5">
    <location>
        <position position="929"/>
    </location>
</feature>
<dbReference type="Pfam" id="PF00668">
    <property type="entry name" value="Condensation"/>
    <property type="match status" value="1"/>
</dbReference>
<dbReference type="InterPro" id="IPR045851">
    <property type="entry name" value="AMP-bd_C_sf"/>
</dbReference>
<dbReference type="InterPro" id="IPR023213">
    <property type="entry name" value="CAT-like_dom_sf"/>
</dbReference>
<dbReference type="Pfam" id="PF00550">
    <property type="entry name" value="PP-binding"/>
    <property type="match status" value="1"/>
</dbReference>
<comment type="cofactor">
    <cofactor evidence="1">
        <name>pantetheine 4'-phosphate</name>
        <dbReference type="ChEBI" id="CHEBI:47942"/>
    </cofactor>
</comment>
<dbReference type="GO" id="GO:0008610">
    <property type="term" value="P:lipid biosynthetic process"/>
    <property type="evidence" value="ECO:0007669"/>
    <property type="project" value="UniProtKB-ARBA"/>
</dbReference>
<dbReference type="PROSITE" id="PS00455">
    <property type="entry name" value="AMP_BINDING"/>
    <property type="match status" value="1"/>
</dbReference>
<dbReference type="FunFam" id="1.10.1200.10:FF:000016">
    <property type="entry name" value="Non-ribosomal peptide synthase"/>
    <property type="match status" value="1"/>
</dbReference>
<dbReference type="CDD" id="cd19531">
    <property type="entry name" value="LCL_NRPS-like"/>
    <property type="match status" value="1"/>
</dbReference>
<dbReference type="GO" id="GO:0003824">
    <property type="term" value="F:catalytic activity"/>
    <property type="evidence" value="ECO:0007669"/>
    <property type="project" value="InterPro"/>
</dbReference>
<dbReference type="Gene3D" id="3.30.559.10">
    <property type="entry name" value="Chloramphenicol acetyltransferase-like domain"/>
    <property type="match status" value="1"/>
</dbReference>
<dbReference type="GO" id="GO:0043041">
    <property type="term" value="P:amino acid activation for nonribosomal peptide biosynthetic process"/>
    <property type="evidence" value="ECO:0007669"/>
    <property type="project" value="TreeGrafter"/>
</dbReference>
<dbReference type="PANTHER" id="PTHR45527">
    <property type="entry name" value="NONRIBOSOMAL PEPTIDE SYNTHETASE"/>
    <property type="match status" value="1"/>
</dbReference>
<dbReference type="GO" id="GO:0072330">
    <property type="term" value="P:monocarboxylic acid biosynthetic process"/>
    <property type="evidence" value="ECO:0007669"/>
    <property type="project" value="UniProtKB-ARBA"/>
</dbReference>
<dbReference type="SMART" id="SM00823">
    <property type="entry name" value="PKS_PP"/>
    <property type="match status" value="1"/>
</dbReference>
<reference evidence="5 6" key="1">
    <citation type="submission" date="2020-08" db="EMBL/GenBank/DDBJ databases">
        <title>Genomic Encyclopedia of Type Strains, Phase III (KMG-III): the genomes of soil and plant-associated and newly described type strains.</title>
        <authorList>
            <person name="Whitman W."/>
        </authorList>
    </citation>
    <scope>NUCLEOTIDE SEQUENCE [LARGE SCALE GENOMIC DNA]</scope>
    <source>
        <strain evidence="5 6">CECT 3287</strain>
    </source>
</reference>
<dbReference type="InterPro" id="IPR020806">
    <property type="entry name" value="PKS_PP-bd"/>
</dbReference>
<sequence>MVGHVVLAGTVMPDREYLAARLPAVAVPAVLVAVEALPMTAGGKLDRRALTEPEELSRRGVVAPRTETEQRIAAVWQSVLGVDRVGVHDDFFALGGHSLLAIRLTMRVSAELGAEVALHEVFARPTVAAQAELVDRHGGGAVERIPRVEQAGIASHAQERQWFLWQLAPDNPAYNVPWGHEIHGELDAAALASAVDALVARHDALRTTLHLDTDGRIVQRIGVAGRTGLTVHDADDAALPGLVERAARQPFDLTTGPILRVNVWRTAPDRHVVLFVAHHIAVDEWSMGIFERELWELYRTGGDAELPPLAVRYADYAAWHRDLVASRADRDLAFWRRTLEDAPTSAWPDRNAARAAAPGESARLVPADRLQGLDQARAEAGATEFMAFLAVYCLLIARSSGERDITVGIPVSGRSHPDLAPVVGFFVNTLALRVTVDPADDFPAHLRRVRSVVLAAFAHQETPFEHVVRAVAPDRADGVNPLFRTMFAFTAGASRTDGPPPTGLTVRGLPIEGSDSHFDLSLSATRTTEGLHLTLEFGPGILTDGEAQGLLGSFEELLAAVGGSVSDLLAASGPERERIVPWTGDVGVPVLAAPVHELLRERAELWPDVVAVESDGEYLTFAGLDARSEELARCLAAAGVSRGDVVGLHLRPGADAVVAVWAVWKAGAAFLPLDPDLPSLRLAAMVQDAGPVLVVSREPCAWPSVTPDGDGAAVLPTVGARDLAYVMFTSGSTGRPKGVMVEHGGLAGFAERMLPSRIGGGLEHARVLTGSSAFISDFFLAQVLSLLGGHTLVVASGRDPRDLVAWARDPDRAVQVIDATTSQVQLMVEAGLLDAPYPPRLIAIGGEACPPDLWRALRSQPALTAYNTYGPAETTVEVAVAEIAAHPSPVLGRPYGGARLYLVDESLGLVPPGSVGEIVVGGPGVGRGY</sequence>
<dbReference type="AlphaFoldDB" id="A0A7W5ASQ8"/>
<dbReference type="GO" id="GO:0005737">
    <property type="term" value="C:cytoplasm"/>
    <property type="evidence" value="ECO:0007669"/>
    <property type="project" value="TreeGrafter"/>
</dbReference>
<dbReference type="EMBL" id="JACHXF010000046">
    <property type="protein sequence ID" value="MBB3101631.1"/>
    <property type="molecule type" value="Genomic_DNA"/>
</dbReference>
<dbReference type="GO" id="GO:0031177">
    <property type="term" value="F:phosphopantetheine binding"/>
    <property type="evidence" value="ECO:0007669"/>
    <property type="project" value="InterPro"/>
</dbReference>
<dbReference type="Pfam" id="PF00501">
    <property type="entry name" value="AMP-binding"/>
    <property type="match status" value="1"/>
</dbReference>
<comment type="caution">
    <text evidence="5">The sequence shown here is derived from an EMBL/GenBank/DDBJ whole genome shotgun (WGS) entry which is preliminary data.</text>
</comment>
<evidence type="ECO:0000256" key="2">
    <source>
        <dbReference type="ARBA" id="ARBA00022450"/>
    </source>
</evidence>
<feature type="domain" description="Carrier" evidence="4">
    <location>
        <begin position="63"/>
        <end position="138"/>
    </location>
</feature>
<evidence type="ECO:0000259" key="4">
    <source>
        <dbReference type="PROSITE" id="PS50075"/>
    </source>
</evidence>
<evidence type="ECO:0000256" key="1">
    <source>
        <dbReference type="ARBA" id="ARBA00001957"/>
    </source>
</evidence>
<dbReference type="InterPro" id="IPR001242">
    <property type="entry name" value="Condensation_dom"/>
</dbReference>
<dbReference type="InterPro" id="IPR042099">
    <property type="entry name" value="ANL_N_sf"/>
</dbReference>
<dbReference type="SUPFAM" id="SSF47336">
    <property type="entry name" value="ACP-like"/>
    <property type="match status" value="1"/>
</dbReference>
<dbReference type="Gene3D" id="3.30.559.30">
    <property type="entry name" value="Nonribosomal peptide synthetase, condensation domain"/>
    <property type="match status" value="1"/>
</dbReference>
<keyword evidence="2" id="KW-0596">Phosphopantetheine</keyword>
<dbReference type="Gene3D" id="3.40.50.1820">
    <property type="entry name" value="alpha/beta hydrolase"/>
    <property type="match status" value="1"/>
</dbReference>
<dbReference type="SUPFAM" id="SSF52777">
    <property type="entry name" value="CoA-dependent acyltransferases"/>
    <property type="match status" value="2"/>
</dbReference>
<dbReference type="InterPro" id="IPR020845">
    <property type="entry name" value="AMP-binding_CS"/>
</dbReference>
<name>A0A7W5ASQ8_9ACTN</name>
<dbReference type="InterPro" id="IPR009081">
    <property type="entry name" value="PP-bd_ACP"/>
</dbReference>
<dbReference type="Gene3D" id="3.40.50.12780">
    <property type="entry name" value="N-terminal domain of ligase-like"/>
    <property type="match status" value="1"/>
</dbReference>
<proteinExistence type="predicted"/>
<accession>A0A7W5ASQ8</accession>
<dbReference type="PROSITE" id="PS00012">
    <property type="entry name" value="PHOSPHOPANTETHEINE"/>
    <property type="match status" value="1"/>
</dbReference>
<dbReference type="InterPro" id="IPR036736">
    <property type="entry name" value="ACP-like_sf"/>
</dbReference>
<gene>
    <name evidence="5" type="ORF">FHR83_009364</name>
</gene>
<keyword evidence="6" id="KW-1185">Reference proteome</keyword>
<dbReference type="Gene3D" id="3.30.300.30">
    <property type="match status" value="1"/>
</dbReference>
<dbReference type="InterPro" id="IPR000873">
    <property type="entry name" value="AMP-dep_synth/lig_dom"/>
</dbReference>
<keyword evidence="3" id="KW-0597">Phosphoprotein</keyword>
<dbReference type="PROSITE" id="PS50075">
    <property type="entry name" value="CARRIER"/>
    <property type="match status" value="1"/>
</dbReference>